<name>A0A8H5BP84_9AGAR</name>
<organism evidence="2 3">
    <name type="scientific">Psilocybe cf. subviscida</name>
    <dbReference type="NCBI Taxonomy" id="2480587"/>
    <lineage>
        <taxon>Eukaryota</taxon>
        <taxon>Fungi</taxon>
        <taxon>Dikarya</taxon>
        <taxon>Basidiomycota</taxon>
        <taxon>Agaricomycotina</taxon>
        <taxon>Agaricomycetes</taxon>
        <taxon>Agaricomycetidae</taxon>
        <taxon>Agaricales</taxon>
        <taxon>Agaricineae</taxon>
        <taxon>Strophariaceae</taxon>
        <taxon>Psilocybe</taxon>
    </lineage>
</organism>
<protein>
    <submittedName>
        <fullName evidence="2">Uncharacterized protein</fullName>
    </submittedName>
</protein>
<dbReference type="EMBL" id="JAACJJ010000014">
    <property type="protein sequence ID" value="KAF5326865.1"/>
    <property type="molecule type" value="Genomic_DNA"/>
</dbReference>
<sequence>MHAHTLLLEVIVVNSTRLDPYVQIYEQYSLIRHPPLTEESEHPFVAATSPDVYLWGLTAKALRAFINFGHLSIVPSDDDPQIPRAGLLKGRRFKLQSLRWGFESNNPSPTDPFVAFLRTQHDLVHLEVGSQPSMENFYWLPDNHDFCPNLTSISCHIRSAGHVMTKRRKVVAMKLWNPMPLDSVALRDWSTLCALQYLSIPMYLIPALNRNDINTILLETTWDVSTIELLSGLPNLRVLVLARDAIRDNILGYNTMDVKEECDLRFQLAIESFRRCPKLEYVIVEDITRNRDVRQNQRGYRKMTMSGPKGDPNALPDIQCEDFTVEQEPGKQWWTAYGAE</sequence>
<accession>A0A8H5BP84</accession>
<feature type="region of interest" description="Disordered" evidence="1">
    <location>
        <begin position="295"/>
        <end position="317"/>
    </location>
</feature>
<reference evidence="2 3" key="1">
    <citation type="journal article" date="2020" name="ISME J.">
        <title>Uncovering the hidden diversity of litter-decomposition mechanisms in mushroom-forming fungi.</title>
        <authorList>
            <person name="Floudas D."/>
            <person name="Bentzer J."/>
            <person name="Ahren D."/>
            <person name="Johansson T."/>
            <person name="Persson P."/>
            <person name="Tunlid A."/>
        </authorList>
    </citation>
    <scope>NUCLEOTIDE SEQUENCE [LARGE SCALE GENOMIC DNA]</scope>
    <source>
        <strain evidence="2 3">CBS 101986</strain>
    </source>
</reference>
<comment type="caution">
    <text evidence="2">The sequence shown here is derived from an EMBL/GenBank/DDBJ whole genome shotgun (WGS) entry which is preliminary data.</text>
</comment>
<gene>
    <name evidence="2" type="ORF">D9619_004430</name>
</gene>
<dbReference type="AlphaFoldDB" id="A0A8H5BP84"/>
<dbReference type="Proteomes" id="UP000567179">
    <property type="component" value="Unassembled WGS sequence"/>
</dbReference>
<evidence type="ECO:0000313" key="2">
    <source>
        <dbReference type="EMBL" id="KAF5326865.1"/>
    </source>
</evidence>
<evidence type="ECO:0000256" key="1">
    <source>
        <dbReference type="SAM" id="MobiDB-lite"/>
    </source>
</evidence>
<proteinExistence type="predicted"/>
<keyword evidence="3" id="KW-1185">Reference proteome</keyword>
<evidence type="ECO:0000313" key="3">
    <source>
        <dbReference type="Proteomes" id="UP000567179"/>
    </source>
</evidence>